<dbReference type="EC" id="2.5.1.3" evidence="9"/>
<comment type="function">
    <text evidence="9">Condenses 4-methyl-5-(beta-hydroxyethyl)thiazole monophosphate (THZ-P) and 2-methyl-4-amino-5-hydroxymethyl pyrimidine pyrophosphate (HMP-PP) to form thiamine monophosphate (TMP).</text>
</comment>
<gene>
    <name evidence="9 13" type="primary">thiE</name>
    <name evidence="13" type="ORF">P9271_01015</name>
</gene>
<evidence type="ECO:0000313" key="14">
    <source>
        <dbReference type="Proteomes" id="UP001342826"/>
    </source>
</evidence>
<feature type="domain" description="Thiamine phosphate synthase/TenI" evidence="12">
    <location>
        <begin position="13"/>
        <end position="196"/>
    </location>
</feature>
<evidence type="ECO:0000256" key="7">
    <source>
        <dbReference type="ARBA" id="ARBA00047851"/>
    </source>
</evidence>
<dbReference type="NCBIfam" id="TIGR00693">
    <property type="entry name" value="thiE"/>
    <property type="match status" value="1"/>
</dbReference>
<evidence type="ECO:0000256" key="3">
    <source>
        <dbReference type="ARBA" id="ARBA00022723"/>
    </source>
</evidence>
<dbReference type="InterPro" id="IPR036206">
    <property type="entry name" value="ThiamineP_synth_sf"/>
</dbReference>
<feature type="binding site" evidence="9">
    <location>
        <begin position="141"/>
        <end position="143"/>
    </location>
    <ligand>
        <name>2-[(2R,5Z)-2-carboxy-4-methylthiazol-5(2H)-ylidene]ethyl phosphate</name>
        <dbReference type="ChEBI" id="CHEBI:62899"/>
    </ligand>
</feature>
<feature type="binding site" evidence="9">
    <location>
        <position position="144"/>
    </location>
    <ligand>
        <name>4-amino-2-methyl-5-(diphosphooxymethyl)pyrimidine</name>
        <dbReference type="ChEBI" id="CHEBI:57841"/>
    </ligand>
</feature>
<dbReference type="Gene3D" id="3.20.20.70">
    <property type="entry name" value="Aldolase class I"/>
    <property type="match status" value="1"/>
</dbReference>
<reference evidence="13 14" key="1">
    <citation type="submission" date="2023-03" db="EMBL/GenBank/DDBJ databases">
        <title>Bacillus Genome Sequencing.</title>
        <authorList>
            <person name="Dunlap C."/>
        </authorList>
    </citation>
    <scope>NUCLEOTIDE SEQUENCE [LARGE SCALE GENOMIC DNA]</scope>
    <source>
        <strain evidence="13 14">NRS-1717</strain>
    </source>
</reference>
<evidence type="ECO:0000256" key="5">
    <source>
        <dbReference type="ARBA" id="ARBA00022977"/>
    </source>
</evidence>
<accession>A0ABU6NVY4</accession>
<comment type="pathway">
    <text evidence="1 9 11">Cofactor biosynthesis; thiamine diphosphate biosynthesis; thiamine phosphate from 4-amino-2-methyl-5-diphosphomethylpyrimidine and 4-methyl-5-(2-phosphoethyl)-thiazole: step 1/1.</text>
</comment>
<sequence>MSKTEELRHSLKLYFIMGSQNCEKDPSDVLREAIAGGITMFQFREKGPDAKQGEERVEFARELQKICKEHNIPFIVNDDVQLAVQIDADGVHIGQDDENAHIAREKLKGKILGVSAHNLEEVKEAIKNGADYVGMGPVYPTKTKKDALAVQGTDIIKEVRNSRIDIPIVGIGGITAHTAGNVIESGADGVSIISAISQADSPLDEAKQLRKAIFG</sequence>
<comment type="similarity">
    <text evidence="9 10">Belongs to the thiamine-phosphate synthase family.</text>
</comment>
<dbReference type="Pfam" id="PF02581">
    <property type="entry name" value="TMP-TENI"/>
    <property type="match status" value="1"/>
</dbReference>
<keyword evidence="3 9" id="KW-0479">Metal-binding</keyword>
<dbReference type="CDD" id="cd00564">
    <property type="entry name" value="TMP_TenI"/>
    <property type="match status" value="1"/>
</dbReference>
<name>A0ABU6NVY4_9BACI</name>
<comment type="caution">
    <text evidence="13">The sequence shown here is derived from an EMBL/GenBank/DDBJ whole genome shotgun (WGS) entry which is preliminary data.</text>
</comment>
<dbReference type="RefSeq" id="WP_328014635.1">
    <property type="nucleotide sequence ID" value="NZ_JARTFS010000001.1"/>
</dbReference>
<evidence type="ECO:0000256" key="1">
    <source>
        <dbReference type="ARBA" id="ARBA00005165"/>
    </source>
</evidence>
<evidence type="ECO:0000256" key="11">
    <source>
        <dbReference type="RuleBase" id="RU004253"/>
    </source>
</evidence>
<feature type="binding site" evidence="9">
    <location>
        <position position="173"/>
    </location>
    <ligand>
        <name>2-[(2R,5Z)-2-carboxy-4-methylthiazol-5(2H)-ylidene]ethyl phosphate</name>
        <dbReference type="ChEBI" id="CHEBI:62899"/>
    </ligand>
</feature>
<feature type="binding site" evidence="9">
    <location>
        <position position="115"/>
    </location>
    <ligand>
        <name>4-amino-2-methyl-5-(diphosphooxymethyl)pyrimidine</name>
        <dbReference type="ChEBI" id="CHEBI:57841"/>
    </ligand>
</feature>
<comment type="cofactor">
    <cofactor evidence="9">
        <name>Mg(2+)</name>
        <dbReference type="ChEBI" id="CHEBI:18420"/>
    </cofactor>
    <text evidence="9">Binds 1 Mg(2+) ion per subunit.</text>
</comment>
<protein>
    <recommendedName>
        <fullName evidence="9">Thiamine-phosphate synthase</fullName>
        <shortName evidence="9">TP synthase</shortName>
        <shortName evidence="9">TPS</shortName>
        <ecNumber evidence="9">2.5.1.3</ecNumber>
    </recommendedName>
    <alternativeName>
        <fullName evidence="9">Thiamine-phosphate pyrophosphorylase</fullName>
        <shortName evidence="9">TMP pyrophosphorylase</shortName>
        <shortName evidence="9">TMP-PPase</shortName>
    </alternativeName>
</protein>
<dbReference type="InterPro" id="IPR022998">
    <property type="entry name" value="ThiamineP_synth_TenI"/>
</dbReference>
<evidence type="ECO:0000256" key="6">
    <source>
        <dbReference type="ARBA" id="ARBA00047334"/>
    </source>
</evidence>
<evidence type="ECO:0000313" key="13">
    <source>
        <dbReference type="EMBL" id="MED4399941.1"/>
    </source>
</evidence>
<feature type="binding site" evidence="9">
    <location>
        <position position="97"/>
    </location>
    <ligand>
        <name>Mg(2+)</name>
        <dbReference type="ChEBI" id="CHEBI:18420"/>
    </ligand>
</feature>
<evidence type="ECO:0000256" key="8">
    <source>
        <dbReference type="ARBA" id="ARBA00047883"/>
    </source>
</evidence>
<dbReference type="InterPro" id="IPR013785">
    <property type="entry name" value="Aldolase_TIM"/>
</dbReference>
<comment type="catalytic activity">
    <reaction evidence="6 9 10">
        <text>4-methyl-5-(2-phosphooxyethyl)-thiazole + 4-amino-2-methyl-5-(diphosphooxymethyl)pyrimidine + H(+) = thiamine phosphate + diphosphate</text>
        <dbReference type="Rhea" id="RHEA:22328"/>
        <dbReference type="ChEBI" id="CHEBI:15378"/>
        <dbReference type="ChEBI" id="CHEBI:33019"/>
        <dbReference type="ChEBI" id="CHEBI:37575"/>
        <dbReference type="ChEBI" id="CHEBI:57841"/>
        <dbReference type="ChEBI" id="CHEBI:58296"/>
        <dbReference type="EC" id="2.5.1.3"/>
    </reaction>
</comment>
<dbReference type="EMBL" id="JARTFS010000001">
    <property type="protein sequence ID" value="MED4399941.1"/>
    <property type="molecule type" value="Genomic_DNA"/>
</dbReference>
<dbReference type="PANTHER" id="PTHR20857:SF15">
    <property type="entry name" value="THIAMINE-PHOSPHATE SYNTHASE"/>
    <property type="match status" value="1"/>
</dbReference>
<evidence type="ECO:0000256" key="9">
    <source>
        <dbReference type="HAMAP-Rule" id="MF_00097"/>
    </source>
</evidence>
<feature type="binding site" evidence="9">
    <location>
        <begin position="193"/>
        <end position="194"/>
    </location>
    <ligand>
        <name>2-[(2R,5Z)-2-carboxy-4-methylthiazol-5(2H)-ylidene]ethyl phosphate</name>
        <dbReference type="ChEBI" id="CHEBI:62899"/>
    </ligand>
</feature>
<evidence type="ECO:0000259" key="12">
    <source>
        <dbReference type="Pfam" id="PF02581"/>
    </source>
</evidence>
<evidence type="ECO:0000256" key="2">
    <source>
        <dbReference type="ARBA" id="ARBA00022679"/>
    </source>
</evidence>
<feature type="binding site" evidence="9">
    <location>
        <position position="78"/>
    </location>
    <ligand>
        <name>Mg(2+)</name>
        <dbReference type="ChEBI" id="CHEBI:18420"/>
    </ligand>
</feature>
<dbReference type="SUPFAM" id="SSF51391">
    <property type="entry name" value="Thiamin phosphate synthase"/>
    <property type="match status" value="1"/>
</dbReference>
<evidence type="ECO:0000256" key="10">
    <source>
        <dbReference type="RuleBase" id="RU003826"/>
    </source>
</evidence>
<feature type="binding site" evidence="9">
    <location>
        <begin position="42"/>
        <end position="46"/>
    </location>
    <ligand>
        <name>4-amino-2-methyl-5-(diphosphooxymethyl)pyrimidine</name>
        <dbReference type="ChEBI" id="CHEBI:57841"/>
    </ligand>
</feature>
<feature type="binding site" evidence="9">
    <location>
        <position position="77"/>
    </location>
    <ligand>
        <name>4-amino-2-methyl-5-(diphosphooxymethyl)pyrimidine</name>
        <dbReference type="ChEBI" id="CHEBI:57841"/>
    </ligand>
</feature>
<keyword evidence="2 9" id="KW-0808">Transferase</keyword>
<dbReference type="InterPro" id="IPR034291">
    <property type="entry name" value="TMP_synthase"/>
</dbReference>
<dbReference type="Proteomes" id="UP001342826">
    <property type="component" value="Unassembled WGS sequence"/>
</dbReference>
<comment type="catalytic activity">
    <reaction evidence="7 9 10">
        <text>2-(2-carboxy-4-methylthiazol-5-yl)ethyl phosphate + 4-amino-2-methyl-5-(diphosphooxymethyl)pyrimidine + 2 H(+) = thiamine phosphate + CO2 + diphosphate</text>
        <dbReference type="Rhea" id="RHEA:47848"/>
        <dbReference type="ChEBI" id="CHEBI:15378"/>
        <dbReference type="ChEBI" id="CHEBI:16526"/>
        <dbReference type="ChEBI" id="CHEBI:33019"/>
        <dbReference type="ChEBI" id="CHEBI:37575"/>
        <dbReference type="ChEBI" id="CHEBI:57841"/>
        <dbReference type="ChEBI" id="CHEBI:62890"/>
        <dbReference type="EC" id="2.5.1.3"/>
    </reaction>
</comment>
<comment type="catalytic activity">
    <reaction evidence="8 9 10">
        <text>2-[(2R,5Z)-2-carboxy-4-methylthiazol-5(2H)-ylidene]ethyl phosphate + 4-amino-2-methyl-5-(diphosphooxymethyl)pyrimidine + 2 H(+) = thiamine phosphate + CO2 + diphosphate</text>
        <dbReference type="Rhea" id="RHEA:47844"/>
        <dbReference type="ChEBI" id="CHEBI:15378"/>
        <dbReference type="ChEBI" id="CHEBI:16526"/>
        <dbReference type="ChEBI" id="CHEBI:33019"/>
        <dbReference type="ChEBI" id="CHEBI:37575"/>
        <dbReference type="ChEBI" id="CHEBI:57841"/>
        <dbReference type="ChEBI" id="CHEBI:62899"/>
        <dbReference type="EC" id="2.5.1.3"/>
    </reaction>
</comment>
<dbReference type="PANTHER" id="PTHR20857">
    <property type="entry name" value="THIAMINE-PHOSPHATE PYROPHOSPHORYLASE"/>
    <property type="match status" value="1"/>
</dbReference>
<evidence type="ECO:0000256" key="4">
    <source>
        <dbReference type="ARBA" id="ARBA00022842"/>
    </source>
</evidence>
<keyword evidence="14" id="KW-1185">Reference proteome</keyword>
<proteinExistence type="inferred from homology"/>
<keyword evidence="4 9" id="KW-0460">Magnesium</keyword>
<dbReference type="GO" id="GO:0004789">
    <property type="term" value="F:thiamine-phosphate diphosphorylase activity"/>
    <property type="evidence" value="ECO:0007669"/>
    <property type="project" value="UniProtKB-EC"/>
</dbReference>
<dbReference type="HAMAP" id="MF_00097">
    <property type="entry name" value="TMP_synthase"/>
    <property type="match status" value="1"/>
</dbReference>
<organism evidence="13 14">
    <name type="scientific">Metabacillus fastidiosus</name>
    <dbReference type="NCBI Taxonomy" id="1458"/>
    <lineage>
        <taxon>Bacteria</taxon>
        <taxon>Bacillati</taxon>
        <taxon>Bacillota</taxon>
        <taxon>Bacilli</taxon>
        <taxon>Bacillales</taxon>
        <taxon>Bacillaceae</taxon>
        <taxon>Metabacillus</taxon>
    </lineage>
</organism>
<keyword evidence="5 9" id="KW-0784">Thiamine biosynthesis</keyword>